<dbReference type="EMBL" id="JAGTJR010000010">
    <property type="protein sequence ID" value="KAH7053381.1"/>
    <property type="molecule type" value="Genomic_DNA"/>
</dbReference>
<sequence length="219" mass="23743">MTAACRCSCRVVLPFWPNDEQTIVAQPTRAARAWISLVMRMPSFLGLVGVCPALLKFSPTPTPTHLPDRFGPLHLSFSFLCSCPMSSPPGGFGPQLAGLFYETPLSGGLTEPTSSDDQPRQNRLYESFCSSLRTLLRVEEARCTPCAGYFCLRRANAHLQSGADPTSALPELSQPSQRACCCSSRTAVPPGIGYLPHRSVRKGNDMLSSDLPQKSLPVV</sequence>
<organism evidence="1 2">
    <name type="scientific">Macrophomina phaseolina</name>
    <dbReference type="NCBI Taxonomy" id="35725"/>
    <lineage>
        <taxon>Eukaryota</taxon>
        <taxon>Fungi</taxon>
        <taxon>Dikarya</taxon>
        <taxon>Ascomycota</taxon>
        <taxon>Pezizomycotina</taxon>
        <taxon>Dothideomycetes</taxon>
        <taxon>Dothideomycetes incertae sedis</taxon>
        <taxon>Botryosphaeriales</taxon>
        <taxon>Botryosphaeriaceae</taxon>
        <taxon>Macrophomina</taxon>
    </lineage>
</organism>
<reference evidence="1 2" key="1">
    <citation type="journal article" date="2021" name="Nat. Commun.">
        <title>Genetic determinants of endophytism in the Arabidopsis root mycobiome.</title>
        <authorList>
            <person name="Mesny F."/>
            <person name="Miyauchi S."/>
            <person name="Thiergart T."/>
            <person name="Pickel B."/>
            <person name="Atanasova L."/>
            <person name="Karlsson M."/>
            <person name="Huettel B."/>
            <person name="Barry K.W."/>
            <person name="Haridas S."/>
            <person name="Chen C."/>
            <person name="Bauer D."/>
            <person name="Andreopoulos W."/>
            <person name="Pangilinan J."/>
            <person name="LaButti K."/>
            <person name="Riley R."/>
            <person name="Lipzen A."/>
            <person name="Clum A."/>
            <person name="Drula E."/>
            <person name="Henrissat B."/>
            <person name="Kohler A."/>
            <person name="Grigoriev I.V."/>
            <person name="Martin F.M."/>
            <person name="Hacquard S."/>
        </authorList>
    </citation>
    <scope>NUCLEOTIDE SEQUENCE [LARGE SCALE GENOMIC DNA]</scope>
    <source>
        <strain evidence="1 2">MPI-SDFR-AT-0080</strain>
    </source>
</reference>
<comment type="caution">
    <text evidence="1">The sequence shown here is derived from an EMBL/GenBank/DDBJ whole genome shotgun (WGS) entry which is preliminary data.</text>
</comment>
<protein>
    <submittedName>
        <fullName evidence="1">Uncharacterized protein</fullName>
    </submittedName>
</protein>
<accession>A0ABQ8GEK8</accession>
<name>A0ABQ8GEK8_9PEZI</name>
<keyword evidence="2" id="KW-1185">Reference proteome</keyword>
<proteinExistence type="predicted"/>
<dbReference type="Proteomes" id="UP000774617">
    <property type="component" value="Unassembled WGS sequence"/>
</dbReference>
<evidence type="ECO:0000313" key="1">
    <source>
        <dbReference type="EMBL" id="KAH7053381.1"/>
    </source>
</evidence>
<evidence type="ECO:0000313" key="2">
    <source>
        <dbReference type="Proteomes" id="UP000774617"/>
    </source>
</evidence>
<gene>
    <name evidence="1" type="ORF">B0J12DRAFT_55054</name>
</gene>